<dbReference type="Pfam" id="PF11496">
    <property type="entry name" value="HDA2-3"/>
    <property type="match status" value="1"/>
</dbReference>
<dbReference type="Gene3D" id="3.40.50.12360">
    <property type="match status" value="1"/>
</dbReference>
<dbReference type="InterPro" id="IPR026216">
    <property type="entry name" value="HDA3"/>
</dbReference>
<dbReference type="EMBL" id="CCBN010000002">
    <property type="protein sequence ID" value="CDO51971.1"/>
    <property type="molecule type" value="Genomic_DNA"/>
</dbReference>
<keyword evidence="1" id="KW-0175">Coiled coil</keyword>
<evidence type="ECO:0000313" key="3">
    <source>
        <dbReference type="EMBL" id="CDO51971.1"/>
    </source>
</evidence>
<dbReference type="InterPro" id="IPR021006">
    <property type="entry name" value="Hda2/3"/>
</dbReference>
<reference evidence="3" key="1">
    <citation type="submission" date="2014-03" db="EMBL/GenBank/DDBJ databases">
        <authorList>
            <person name="Casaregola S."/>
        </authorList>
    </citation>
    <scope>NUCLEOTIDE SEQUENCE [LARGE SCALE GENOMIC DNA]</scope>
    <source>
        <strain evidence="3">CLIB 918</strain>
    </source>
</reference>
<evidence type="ECO:0000256" key="1">
    <source>
        <dbReference type="SAM" id="Coils"/>
    </source>
</evidence>
<dbReference type="Proteomes" id="UP000242525">
    <property type="component" value="Unassembled WGS sequence"/>
</dbReference>
<feature type="region of interest" description="Disordered" evidence="2">
    <location>
        <begin position="345"/>
        <end position="387"/>
    </location>
</feature>
<organism evidence="3 4">
    <name type="scientific">Geotrichum candidum</name>
    <name type="common">Oospora lactis</name>
    <name type="synonym">Dipodascus geotrichum</name>
    <dbReference type="NCBI Taxonomy" id="1173061"/>
    <lineage>
        <taxon>Eukaryota</taxon>
        <taxon>Fungi</taxon>
        <taxon>Dikarya</taxon>
        <taxon>Ascomycota</taxon>
        <taxon>Saccharomycotina</taxon>
        <taxon>Dipodascomycetes</taxon>
        <taxon>Dipodascales</taxon>
        <taxon>Dipodascaceae</taxon>
        <taxon>Geotrichum</taxon>
    </lineage>
</organism>
<feature type="compositionally biased region" description="Basic and acidic residues" evidence="2">
    <location>
        <begin position="345"/>
        <end position="359"/>
    </location>
</feature>
<comment type="caution">
    <text evidence="3">The sequence shown here is derived from an EMBL/GenBank/DDBJ whole genome shotgun (WGS) entry which is preliminary data.</text>
</comment>
<name>A0A0J9X3F1_GEOCN</name>
<sequence length="731" mass="83574">MDIGHILDGSPEPSSLTGVNFFGQQQLQQQPHQQQHGENADGDYYLPVPMTEFQRQLNDEVISLHHPDIYNLFTNDTLLLNSPELQNSLQSLFTNSQLVGTHPYLLVDHYLPPNLLLKDIPNKLSRTSGKFQILVKIIELVRYRKMEIAVISRPGKSFDIIEALLLGKMINYKRHSGSYLRPFKKSNTSYSTIHLIPSSQLDSTYFGSERFDLLLVLDQTFNINDPHIISIRSQSRNTQADATGRAPKLAPVVRLIPYNSAEHITLKFDKFGNDETLYTKNVIGSMVVLRNKVGAIPSELKPYYAQGLKLLTPWLDNMTSPWPLPDLPDIDTYSWPVVRKSMLSKPDDIKDEDPHKLKIENGVSSANGKDSDSVSRNNSIVNEDKLFPDEDNESYRAKRIKREHYSPLSGDSTRRDSFSFLAPLSSISLHRPLDDRRLLTQNIVRRLEKSINDLEIKSDEIQKLRSKASALQATHEETVDEMSKCVNKITALKEQIKDHERKSERQDSELNRLKEQVDKQTTELDQVKKLLELKKQQDNGNIIDKEEFERISLDKQKEKIKELEEKLETETAITKTKNEENDYMRTEYQKVSSEASDLAEKVTNLKTANETLKTKLSIDIVKLRQETFEQEKTMKAQIILELEIKVRNVEEHLKRLIESEKQNQTRSRYSVRSSLNSSNPRRTKSPSSTNSTNNNSRRSSPSDKETGNGNHGGSNGNSHGPHPLHNMTNSL</sequence>
<feature type="compositionally biased region" description="Low complexity" evidence="2">
    <location>
        <begin position="666"/>
        <end position="699"/>
    </location>
</feature>
<feature type="compositionally biased region" description="Polar residues" evidence="2">
    <location>
        <begin position="362"/>
        <end position="381"/>
    </location>
</feature>
<dbReference type="PRINTS" id="PR02093">
    <property type="entry name" value="HDA1SUBUNIT3"/>
</dbReference>
<proteinExistence type="predicted"/>
<protein>
    <submittedName>
        <fullName evidence="3">Similar to Saccharomyces cerevisiae YPR179C HDA3 Subunit of a possibly tetrameric trichostatin A-sensitive class II histone deacetylase complex</fullName>
    </submittedName>
</protein>
<dbReference type="GO" id="GO:0070823">
    <property type="term" value="C:HDA1 complex"/>
    <property type="evidence" value="ECO:0007669"/>
    <property type="project" value="InterPro"/>
</dbReference>
<evidence type="ECO:0000256" key="2">
    <source>
        <dbReference type="SAM" id="MobiDB-lite"/>
    </source>
</evidence>
<accession>A0A0J9X3F1</accession>
<gene>
    <name evidence="3" type="ORF">BN980_GECA02s03838g</name>
</gene>
<keyword evidence="4" id="KW-1185">Reference proteome</keyword>
<feature type="coiled-coil region" evidence="1">
    <location>
        <begin position="444"/>
        <end position="615"/>
    </location>
</feature>
<dbReference type="STRING" id="1173061.A0A0J9X3F1"/>
<feature type="region of interest" description="Disordered" evidence="2">
    <location>
        <begin position="660"/>
        <end position="731"/>
    </location>
</feature>
<dbReference type="InterPro" id="IPR038609">
    <property type="entry name" value="HDA1_su2/3_sf"/>
</dbReference>
<dbReference type="AlphaFoldDB" id="A0A0J9X3F1"/>
<evidence type="ECO:0000313" key="4">
    <source>
        <dbReference type="Proteomes" id="UP000242525"/>
    </source>
</evidence>
<dbReference type="OrthoDB" id="4095542at2759"/>